<keyword evidence="2" id="KW-1185">Reference proteome</keyword>
<dbReference type="RefSeq" id="WP_207041550.1">
    <property type="nucleotide sequence ID" value="NZ_JAFLNC010000001.1"/>
</dbReference>
<protein>
    <submittedName>
        <fullName evidence="1">Uncharacterized protein</fullName>
    </submittedName>
</protein>
<organism evidence="1 2">
    <name type="scientific">Sneathiella sedimenti</name>
    <dbReference type="NCBI Taxonomy" id="2816034"/>
    <lineage>
        <taxon>Bacteria</taxon>
        <taxon>Pseudomonadati</taxon>
        <taxon>Pseudomonadota</taxon>
        <taxon>Alphaproteobacteria</taxon>
        <taxon>Sneathiellales</taxon>
        <taxon>Sneathiellaceae</taxon>
        <taxon>Sneathiella</taxon>
    </lineage>
</organism>
<name>A0ABS3F1Y1_9PROT</name>
<evidence type="ECO:0000313" key="2">
    <source>
        <dbReference type="Proteomes" id="UP000664761"/>
    </source>
</evidence>
<comment type="caution">
    <text evidence="1">The sequence shown here is derived from an EMBL/GenBank/DDBJ whole genome shotgun (WGS) entry which is preliminary data.</text>
</comment>
<dbReference type="EMBL" id="JAFLNC010000001">
    <property type="protein sequence ID" value="MBO0332372.1"/>
    <property type="molecule type" value="Genomic_DNA"/>
</dbReference>
<proteinExistence type="predicted"/>
<reference evidence="1 2" key="1">
    <citation type="submission" date="2021-03" db="EMBL/GenBank/DDBJ databases">
        <title>Sneathiella sp. CAU 1612 isolated from Kang Won-do.</title>
        <authorList>
            <person name="Kim W."/>
        </authorList>
    </citation>
    <scope>NUCLEOTIDE SEQUENCE [LARGE SCALE GENOMIC DNA]</scope>
    <source>
        <strain evidence="1 2">CAU 1612</strain>
    </source>
</reference>
<sequence length="176" mass="19922">MSIETSALASYRARAYNTNVNDVTLLATDYLNHFNEALMLAELVVDMPDMLDDLNDWSPVSYEDHFRDSGIADRKLAIEAFGFSPDEYKAPFVATTKQLDREIQDLQTKFGDIDKLKKDEIRAVATQQCAIIRELIEQAGAIINGHVSDVTPQTFQSESTEDDRMFNQDDINAMFD</sequence>
<gene>
    <name evidence="1" type="ORF">J0X12_02020</name>
</gene>
<dbReference type="Proteomes" id="UP000664761">
    <property type="component" value="Unassembled WGS sequence"/>
</dbReference>
<accession>A0ABS3F1Y1</accession>
<evidence type="ECO:0000313" key="1">
    <source>
        <dbReference type="EMBL" id="MBO0332372.1"/>
    </source>
</evidence>